<gene>
    <name evidence="5" type="ORF">AG4045_028448</name>
</gene>
<reference evidence="5" key="1">
    <citation type="submission" date="2020-01" db="EMBL/GenBank/DDBJ databases">
        <title>The Celery Genome Sequence Reveals Sequential Paleo-tetraploidization, Resistance Gene Elimination, Karyotype Evolution, and Functional Innovation in Apiales.</title>
        <authorList>
            <person name="Song X."/>
        </authorList>
    </citation>
    <scope>NUCLEOTIDE SEQUENCE</scope>
    <source>
        <tissue evidence="5">Leaf</tissue>
    </source>
</reference>
<accession>A0A6L5B9L0</accession>
<evidence type="ECO:0000256" key="1">
    <source>
        <dbReference type="ARBA" id="ARBA00010394"/>
    </source>
</evidence>
<dbReference type="GO" id="GO:0015031">
    <property type="term" value="P:protein transport"/>
    <property type="evidence" value="ECO:0007669"/>
    <property type="project" value="UniProtKB-KW"/>
</dbReference>
<dbReference type="SUPFAM" id="SSF48371">
    <property type="entry name" value="ARM repeat"/>
    <property type="match status" value="1"/>
</dbReference>
<dbReference type="SMART" id="SM00185">
    <property type="entry name" value="ARM"/>
    <property type="match status" value="5"/>
</dbReference>
<keyword evidence="4" id="KW-0653">Protein transport</keyword>
<dbReference type="Pfam" id="PF00514">
    <property type="entry name" value="Arm"/>
    <property type="match status" value="4"/>
</dbReference>
<dbReference type="InterPro" id="IPR011989">
    <property type="entry name" value="ARM-like"/>
</dbReference>
<dbReference type="InterPro" id="IPR000225">
    <property type="entry name" value="Armadillo"/>
</dbReference>
<comment type="similarity">
    <text evidence="1">Belongs to the importin alpha family.</text>
</comment>
<proteinExistence type="inferred from homology"/>
<dbReference type="PANTHER" id="PTHR23316">
    <property type="entry name" value="IMPORTIN ALPHA"/>
    <property type="match status" value="1"/>
</dbReference>
<keyword evidence="6" id="KW-1185">Reference proteome</keyword>
<sequence>MLRTVAWTLLNFCRGNPEPPFDKIRPALPALMCLMYSDYKEVLTDACWAISYLSDGSYDKIQAVIEAGVCQRLYELLRFYSSLVLEPVLGIIRNIAKGGDVQIQCIIEHCLLHCMVSFLTIPDSAMDVKEVCRTISYITAGNKEQIQAVIEADLFDALLNLSENAEFDVKKEAACAISNATCRGSSFQISYLVDQNCIKPLCDLLDCPESRIVIVCLEGLANILMVGEDDNNILGTKVCYNAQLIDEAKGLEKIKKLQSHDNNEIREKAVEIVKTYYLPYRNGAQTDGSCMFGNLKLVKVGDEVMIVQ</sequence>
<dbReference type="Proteomes" id="UP000593563">
    <property type="component" value="Unassembled WGS sequence"/>
</dbReference>
<protein>
    <recommendedName>
        <fullName evidence="7">IBB domain-containing protein</fullName>
    </recommendedName>
</protein>
<dbReference type="EMBL" id="WRXP01003967">
    <property type="protein sequence ID" value="KAF1001527.1"/>
    <property type="molecule type" value="Genomic_DNA"/>
</dbReference>
<dbReference type="InterPro" id="IPR016024">
    <property type="entry name" value="ARM-type_fold"/>
</dbReference>
<evidence type="ECO:0008006" key="7">
    <source>
        <dbReference type="Google" id="ProtNLM"/>
    </source>
</evidence>
<evidence type="ECO:0000256" key="3">
    <source>
        <dbReference type="ARBA" id="ARBA00022737"/>
    </source>
</evidence>
<dbReference type="AlphaFoldDB" id="A0A6L5B9L0"/>
<name>A0A6L5B9L0_APIGR</name>
<evidence type="ECO:0000256" key="2">
    <source>
        <dbReference type="ARBA" id="ARBA00022448"/>
    </source>
</evidence>
<dbReference type="InterPro" id="IPR032413">
    <property type="entry name" value="Arm_3"/>
</dbReference>
<keyword evidence="2" id="KW-0813">Transport</keyword>
<evidence type="ECO:0000313" key="6">
    <source>
        <dbReference type="Proteomes" id="UP000593563"/>
    </source>
</evidence>
<dbReference type="Pfam" id="PF16186">
    <property type="entry name" value="Arm_3"/>
    <property type="match status" value="1"/>
</dbReference>
<organism evidence="5 6">
    <name type="scientific">Apium graveolens</name>
    <name type="common">Celery</name>
    <dbReference type="NCBI Taxonomy" id="4045"/>
    <lineage>
        <taxon>Eukaryota</taxon>
        <taxon>Viridiplantae</taxon>
        <taxon>Streptophyta</taxon>
        <taxon>Embryophyta</taxon>
        <taxon>Tracheophyta</taxon>
        <taxon>Spermatophyta</taxon>
        <taxon>Magnoliopsida</taxon>
        <taxon>eudicotyledons</taxon>
        <taxon>Gunneridae</taxon>
        <taxon>Pentapetalae</taxon>
        <taxon>asterids</taxon>
        <taxon>campanulids</taxon>
        <taxon>Apiales</taxon>
        <taxon>Apiaceae</taxon>
        <taxon>Apioideae</taxon>
        <taxon>apioid superclade</taxon>
        <taxon>Apieae</taxon>
        <taxon>Apium</taxon>
    </lineage>
</organism>
<keyword evidence="3" id="KW-0677">Repeat</keyword>
<evidence type="ECO:0000313" key="5">
    <source>
        <dbReference type="EMBL" id="KAF1001527.1"/>
    </source>
</evidence>
<dbReference type="Gene3D" id="1.25.10.10">
    <property type="entry name" value="Leucine-rich Repeat Variant"/>
    <property type="match status" value="1"/>
</dbReference>
<comment type="caution">
    <text evidence="5">The sequence shown here is derived from an EMBL/GenBank/DDBJ whole genome shotgun (WGS) entry which is preliminary data.</text>
</comment>
<evidence type="ECO:0000256" key="4">
    <source>
        <dbReference type="ARBA" id="ARBA00022927"/>
    </source>
</evidence>